<feature type="compositionally biased region" description="Basic residues" evidence="14">
    <location>
        <begin position="17"/>
        <end position="29"/>
    </location>
</feature>
<dbReference type="GO" id="GO:0005730">
    <property type="term" value="C:nucleolus"/>
    <property type="evidence" value="ECO:0007669"/>
    <property type="project" value="UniProtKB-SubCell"/>
</dbReference>
<evidence type="ECO:0000313" key="15">
    <source>
        <dbReference type="EMBL" id="CAF0819781.1"/>
    </source>
</evidence>
<comment type="similarity">
    <text evidence="4">Belongs to the CGR1 family.</text>
</comment>
<comment type="caution">
    <text evidence="15">The sequence shown here is derived from an EMBL/GenBank/DDBJ whole genome shotgun (WGS) entry which is preliminary data.</text>
</comment>
<evidence type="ECO:0000256" key="2">
    <source>
        <dbReference type="ARBA" id="ARBA00004286"/>
    </source>
</evidence>
<dbReference type="PANTHER" id="PTHR13557:SF1">
    <property type="entry name" value="COILED-COIL DOMAIN-CONTAINING PROTEIN 86"/>
    <property type="match status" value="1"/>
</dbReference>
<evidence type="ECO:0000256" key="4">
    <source>
        <dbReference type="ARBA" id="ARBA00007869"/>
    </source>
</evidence>
<keyword evidence="10" id="KW-0164">Citrullination</keyword>
<name>A0A813U7F9_ADIRI</name>
<evidence type="ECO:0000256" key="10">
    <source>
        <dbReference type="ARBA" id="ARBA00022934"/>
    </source>
</evidence>
<proteinExistence type="inferred from homology"/>
<evidence type="ECO:0000256" key="7">
    <source>
        <dbReference type="ARBA" id="ARBA00022517"/>
    </source>
</evidence>
<feature type="compositionally biased region" description="Basic residues" evidence="14">
    <location>
        <begin position="108"/>
        <end position="118"/>
    </location>
</feature>
<evidence type="ECO:0000256" key="6">
    <source>
        <dbReference type="ARBA" id="ARBA00022454"/>
    </source>
</evidence>
<evidence type="ECO:0000256" key="8">
    <source>
        <dbReference type="ARBA" id="ARBA00022552"/>
    </source>
</evidence>
<dbReference type="GO" id="GO:0005694">
    <property type="term" value="C:chromosome"/>
    <property type="evidence" value="ECO:0007669"/>
    <property type="project" value="UniProtKB-SubCell"/>
</dbReference>
<dbReference type="InterPro" id="IPR026570">
    <property type="entry name" value="CCDC86"/>
</dbReference>
<organism evidence="15 16">
    <name type="scientific">Adineta ricciae</name>
    <name type="common">Rotifer</name>
    <dbReference type="NCBI Taxonomy" id="249248"/>
    <lineage>
        <taxon>Eukaryota</taxon>
        <taxon>Metazoa</taxon>
        <taxon>Spiralia</taxon>
        <taxon>Gnathifera</taxon>
        <taxon>Rotifera</taxon>
        <taxon>Eurotatoria</taxon>
        <taxon>Bdelloidea</taxon>
        <taxon>Adinetida</taxon>
        <taxon>Adinetidae</taxon>
        <taxon>Adineta</taxon>
    </lineage>
</organism>
<evidence type="ECO:0000256" key="12">
    <source>
        <dbReference type="ARBA" id="ARBA00023242"/>
    </source>
</evidence>
<dbReference type="AlphaFoldDB" id="A0A813U7F9"/>
<keyword evidence="6" id="KW-0158">Chromosome</keyword>
<comment type="subcellular location">
    <subcellularLocation>
        <location evidence="2">Chromosome</location>
    </subcellularLocation>
    <subcellularLocation>
        <location evidence="3">Nucleus</location>
        <location evidence="3">Nucleolus</location>
    </subcellularLocation>
</comment>
<feature type="compositionally biased region" description="Basic and acidic residues" evidence="14">
    <location>
        <begin position="119"/>
        <end position="129"/>
    </location>
</feature>
<evidence type="ECO:0000256" key="11">
    <source>
        <dbReference type="ARBA" id="ARBA00023054"/>
    </source>
</evidence>
<keyword evidence="12" id="KW-0539">Nucleus</keyword>
<keyword evidence="9" id="KW-0597">Phosphoprotein</keyword>
<accession>A0A813U7F9</accession>
<feature type="region of interest" description="Disordered" evidence="14">
    <location>
        <begin position="108"/>
        <end position="135"/>
    </location>
</feature>
<feature type="region of interest" description="Disordered" evidence="14">
    <location>
        <begin position="1"/>
        <end position="29"/>
    </location>
</feature>
<evidence type="ECO:0000313" key="16">
    <source>
        <dbReference type="Proteomes" id="UP000663828"/>
    </source>
</evidence>
<comment type="function">
    <text evidence="1">Involved in nucleolar integrity and required for processing of the pre-rRNA for the 60S ribosome subunit.</text>
</comment>
<keyword evidence="7" id="KW-0690">Ribosome biogenesis</keyword>
<protein>
    <recommendedName>
        <fullName evidence="5">Coiled-coil domain-containing protein 86</fullName>
    </recommendedName>
</protein>
<dbReference type="Pfam" id="PF03879">
    <property type="entry name" value="Cgr1"/>
    <property type="match status" value="1"/>
</dbReference>
<dbReference type="InterPro" id="IPR005579">
    <property type="entry name" value="Cgr1-like"/>
</dbReference>
<gene>
    <name evidence="15" type="ORF">XAT740_LOCUS3901</name>
</gene>
<dbReference type="GO" id="GO:0006364">
    <property type="term" value="P:rRNA processing"/>
    <property type="evidence" value="ECO:0007669"/>
    <property type="project" value="UniProtKB-KW"/>
</dbReference>
<keyword evidence="8" id="KW-0698">rRNA processing</keyword>
<keyword evidence="16" id="KW-1185">Reference proteome</keyword>
<dbReference type="Proteomes" id="UP000663828">
    <property type="component" value="Unassembled WGS sequence"/>
</dbReference>
<evidence type="ECO:0000256" key="13">
    <source>
        <dbReference type="ARBA" id="ARBA00093307"/>
    </source>
</evidence>
<sequence length="135" mass="16155">MDTGTAANKQEKERLHAIPKGKPKSGRTWKLNKGRYSAISRPKSLKLSYEERMKMRADLNETRNREKQMWNEVNEKRDKLKQRQKENKERRLINERKGEIVQVIKNPTKIKRMKKKQLRSIEKRDLDKLKAKKSA</sequence>
<evidence type="ECO:0000256" key="14">
    <source>
        <dbReference type="SAM" id="MobiDB-lite"/>
    </source>
</evidence>
<reference evidence="15" key="1">
    <citation type="submission" date="2021-02" db="EMBL/GenBank/DDBJ databases">
        <authorList>
            <person name="Nowell W R."/>
        </authorList>
    </citation>
    <scope>NUCLEOTIDE SEQUENCE</scope>
</reference>
<comment type="function">
    <text evidence="13">Required for proper chromosome segregation during mitosis and error-free mitotic progression.</text>
</comment>
<evidence type="ECO:0000256" key="9">
    <source>
        <dbReference type="ARBA" id="ARBA00022553"/>
    </source>
</evidence>
<evidence type="ECO:0000256" key="1">
    <source>
        <dbReference type="ARBA" id="ARBA00004090"/>
    </source>
</evidence>
<dbReference type="EMBL" id="CAJNOR010000153">
    <property type="protein sequence ID" value="CAF0819781.1"/>
    <property type="molecule type" value="Genomic_DNA"/>
</dbReference>
<evidence type="ECO:0000256" key="3">
    <source>
        <dbReference type="ARBA" id="ARBA00004604"/>
    </source>
</evidence>
<keyword evidence="11" id="KW-0175">Coiled coil</keyword>
<dbReference type="PANTHER" id="PTHR13557">
    <property type="entry name" value="COILED-COIL DOMAIN-CONTAINING PROTEIN 86"/>
    <property type="match status" value="1"/>
</dbReference>
<evidence type="ECO:0000256" key="5">
    <source>
        <dbReference type="ARBA" id="ARBA00016738"/>
    </source>
</evidence>